<keyword evidence="2" id="KW-0472">Membrane</keyword>
<reference evidence="4" key="1">
    <citation type="submission" date="2016-06" db="EMBL/GenBank/DDBJ databases">
        <authorList>
            <person name="Nascimento L."/>
            <person name="Pereira R.V."/>
            <person name="Martins L.F."/>
            <person name="Quaggio R.B."/>
            <person name="Silva A.M."/>
            <person name="Setubal J.C."/>
        </authorList>
    </citation>
    <scope>NUCLEOTIDE SEQUENCE [LARGE SCALE GENOMIC DNA]</scope>
</reference>
<evidence type="ECO:0008006" key="5">
    <source>
        <dbReference type="Google" id="ProtNLM"/>
    </source>
</evidence>
<dbReference type="AlphaFoldDB" id="A0A1Y3PGR5"/>
<dbReference type="InterPro" id="IPR039076">
    <property type="entry name" value="DivIC"/>
</dbReference>
<evidence type="ECO:0000256" key="1">
    <source>
        <dbReference type="SAM" id="Coils"/>
    </source>
</evidence>
<proteinExistence type="predicted"/>
<evidence type="ECO:0000313" key="4">
    <source>
        <dbReference type="Proteomes" id="UP000196475"/>
    </source>
</evidence>
<sequence length="108" mass="12697">MTASYFVHWWVNGLVQKRTRRLFLACLLTMAFLAWAAWTLLGLKQDIGRQEALKAELVAEQKMLRQEQNRLEEELQKMNDPEHIAKLARKNYFMTYPGEILFIPAAKD</sequence>
<keyword evidence="2" id="KW-0812">Transmembrane</keyword>
<protein>
    <recommendedName>
        <fullName evidence="5">Cell division protein</fullName>
    </recommendedName>
</protein>
<accession>A0A1Y3PGR5</accession>
<feature type="coiled-coil region" evidence="1">
    <location>
        <begin position="50"/>
        <end position="77"/>
    </location>
</feature>
<comment type="caution">
    <text evidence="3">The sequence shown here is derived from an EMBL/GenBank/DDBJ whole genome shotgun (WGS) entry which is preliminary data.</text>
</comment>
<dbReference type="PANTHER" id="PTHR40027:SF1">
    <property type="entry name" value="CELL DIVISION PROTEIN DIVIC"/>
    <property type="match status" value="1"/>
</dbReference>
<dbReference type="EMBL" id="LZRT01000107">
    <property type="protein sequence ID" value="OUM85296.1"/>
    <property type="molecule type" value="Genomic_DNA"/>
</dbReference>
<organism evidence="3 4">
    <name type="scientific">Bacillus thermozeamaize</name>
    <dbReference type="NCBI Taxonomy" id="230954"/>
    <lineage>
        <taxon>Bacteria</taxon>
        <taxon>Bacillati</taxon>
        <taxon>Bacillota</taxon>
        <taxon>Bacilli</taxon>
        <taxon>Bacillales</taxon>
        <taxon>Bacillaceae</taxon>
        <taxon>Bacillus</taxon>
    </lineage>
</organism>
<gene>
    <name evidence="3" type="ORF">BAA01_14725</name>
</gene>
<dbReference type="Pfam" id="PF04977">
    <property type="entry name" value="DivIC"/>
    <property type="match status" value="1"/>
</dbReference>
<dbReference type="InterPro" id="IPR007060">
    <property type="entry name" value="FtsL/DivIC"/>
</dbReference>
<evidence type="ECO:0000256" key="2">
    <source>
        <dbReference type="SAM" id="Phobius"/>
    </source>
</evidence>
<dbReference type="Proteomes" id="UP000196475">
    <property type="component" value="Unassembled WGS sequence"/>
</dbReference>
<name>A0A1Y3PGR5_9BACI</name>
<feature type="transmembrane region" description="Helical" evidence="2">
    <location>
        <begin position="22"/>
        <end position="43"/>
    </location>
</feature>
<dbReference type="PANTHER" id="PTHR40027">
    <property type="entry name" value="CELL DIVISION PROTEIN DIVIC"/>
    <property type="match status" value="1"/>
</dbReference>
<evidence type="ECO:0000313" key="3">
    <source>
        <dbReference type="EMBL" id="OUM85296.1"/>
    </source>
</evidence>
<keyword evidence="1" id="KW-0175">Coiled coil</keyword>
<dbReference type="GO" id="GO:0051301">
    <property type="term" value="P:cell division"/>
    <property type="evidence" value="ECO:0007669"/>
    <property type="project" value="InterPro"/>
</dbReference>
<keyword evidence="2" id="KW-1133">Transmembrane helix</keyword>